<dbReference type="EMBL" id="KB908914">
    <property type="protein sequence ID" value="EOB15307.1"/>
    <property type="molecule type" value="Genomic_DNA"/>
</dbReference>
<dbReference type="AlphaFoldDB" id="R0KYM4"/>
<evidence type="ECO:0000313" key="1">
    <source>
        <dbReference type="EMBL" id="EOB15307.1"/>
    </source>
</evidence>
<evidence type="ECO:0000313" key="2">
    <source>
        <dbReference type="Proteomes" id="UP000016927"/>
    </source>
</evidence>
<protein>
    <submittedName>
        <fullName evidence="1">Uncharacterized protein</fullName>
    </submittedName>
</protein>
<keyword evidence="2" id="KW-1185">Reference proteome</keyword>
<dbReference type="VEuPathDB" id="MicrosporidiaDB:NBO_6g0059"/>
<gene>
    <name evidence="1" type="ORF">NBO_6g0059</name>
</gene>
<accession>R0KYM4</accession>
<organism evidence="1 2">
    <name type="scientific">Nosema bombycis (strain CQ1 / CVCC 102059)</name>
    <name type="common">Microsporidian parasite</name>
    <name type="synonym">Pebrine of silkworm</name>
    <dbReference type="NCBI Taxonomy" id="578461"/>
    <lineage>
        <taxon>Eukaryota</taxon>
        <taxon>Fungi</taxon>
        <taxon>Fungi incertae sedis</taxon>
        <taxon>Microsporidia</taxon>
        <taxon>Nosematidae</taxon>
        <taxon>Nosema</taxon>
    </lineage>
</organism>
<feature type="non-terminal residue" evidence="1">
    <location>
        <position position="259"/>
    </location>
</feature>
<sequence>MDLINKINEDCKNGGNMLSDLFTQYVEKFAPLNVINSGCVEEDEKKYFYFLLQEQSDLVQGLKLDAESICNTMDNLSEEVNLKEFSENIDIFLEINSEILEKWRQSFPKENKSLVGDFEGTGSKYKTLLSKNYKELTLEHDLEPIKMARGIEYFEAVSELSEKMIFHFKTFDLTYRIKKMLDFKEVRHESFSKLQHYTRMLISSFELFDLESKNSIQHHFKILCNLDTFLYKEMIRCSIDLSVFCPEFMKNVIENNEFI</sequence>
<name>R0KYM4_NOSB1</name>
<dbReference type="Proteomes" id="UP000016927">
    <property type="component" value="Unassembled WGS sequence"/>
</dbReference>
<proteinExistence type="predicted"/>
<dbReference type="HOGENOM" id="CLU_1073990_0_0_1"/>
<reference evidence="1 2" key="1">
    <citation type="journal article" date="2013" name="BMC Genomics">
        <title>Comparative genomics of parasitic silkworm microsporidia reveal an association between genome expansion and host adaptation.</title>
        <authorList>
            <person name="Pan G."/>
            <person name="Xu J."/>
            <person name="Li T."/>
            <person name="Xia Q."/>
            <person name="Liu S.L."/>
            <person name="Zhang G."/>
            <person name="Li S."/>
            <person name="Li C."/>
            <person name="Liu H."/>
            <person name="Yang L."/>
            <person name="Liu T."/>
            <person name="Zhang X."/>
            <person name="Wu Z."/>
            <person name="Fan W."/>
            <person name="Dang X."/>
            <person name="Xiang H."/>
            <person name="Tao M."/>
            <person name="Li Y."/>
            <person name="Hu J."/>
            <person name="Li Z."/>
            <person name="Lin L."/>
            <person name="Luo J."/>
            <person name="Geng L."/>
            <person name="Wang L."/>
            <person name="Long M."/>
            <person name="Wan Y."/>
            <person name="He N."/>
            <person name="Zhang Z."/>
            <person name="Lu C."/>
            <person name="Keeling P.J."/>
            <person name="Wang J."/>
            <person name="Xiang Z."/>
            <person name="Zhou Z."/>
        </authorList>
    </citation>
    <scope>NUCLEOTIDE SEQUENCE [LARGE SCALE GENOMIC DNA]</scope>
    <source>
        <strain evidence="2">CQ1 / CVCC 102059</strain>
    </source>
</reference>